<keyword evidence="3" id="KW-1185">Reference proteome</keyword>
<evidence type="ECO:0000313" key="3">
    <source>
        <dbReference type="Proteomes" id="UP000198287"/>
    </source>
</evidence>
<dbReference type="EMBL" id="LNIX01000013">
    <property type="protein sequence ID" value="OXA47430.1"/>
    <property type="molecule type" value="Genomic_DNA"/>
</dbReference>
<name>A0A226DQS1_FOLCA</name>
<protein>
    <submittedName>
        <fullName evidence="2">Uncharacterized protein</fullName>
    </submittedName>
</protein>
<feature type="transmembrane region" description="Helical" evidence="1">
    <location>
        <begin position="203"/>
        <end position="227"/>
    </location>
</feature>
<feature type="transmembrane region" description="Helical" evidence="1">
    <location>
        <begin position="45"/>
        <end position="65"/>
    </location>
</feature>
<keyword evidence="1" id="KW-0472">Membrane</keyword>
<sequence>MTAANLFPALTKYCKLFKFFPKNPMQWDPKTRTFHFRTWRTGVSWYLYLTLVHSVYSFAMIYAIVQQLTGTGPRKSATKQIVLYLLGFFNFCGTAVHLIIAFEGKGVVNGCNSLLKIWVDVLLWRRKQGTKTFQQPNPPNTGHNTEKILMSAMVIMGEIASYILAPSSIILRQDVLYPIVVMIAARLRLSRPTAILLHIIRSIMVAVNIAEICLSIVILILTFLVGLKVGNEVFAVLIENSNSRPAQSQVTLYLIKIYHLLQITIKNVAPFQEVGTLTLLGFGMMLSTFANYVTLRCYDLFPLPVYLFYPFISIIVGIVFYLVLPLTHSVTDDSVRLLRSFRIGLAAKGNGGCAGKFKGCEARVKKYMRRKIRSIQSLKLYAGIAGSKLFCMNKETKREWYEHGIDCTINLLIARSEGM</sequence>
<feature type="transmembrane region" description="Helical" evidence="1">
    <location>
        <begin position="305"/>
        <end position="324"/>
    </location>
</feature>
<reference evidence="2 3" key="1">
    <citation type="submission" date="2015-12" db="EMBL/GenBank/DDBJ databases">
        <title>The genome of Folsomia candida.</title>
        <authorList>
            <person name="Faddeeva A."/>
            <person name="Derks M.F."/>
            <person name="Anvar Y."/>
            <person name="Smit S."/>
            <person name="Van Straalen N."/>
            <person name="Roelofs D."/>
        </authorList>
    </citation>
    <scope>NUCLEOTIDE SEQUENCE [LARGE SCALE GENOMIC DNA]</scope>
    <source>
        <strain evidence="2 3">VU population</strain>
        <tissue evidence="2">Whole body</tissue>
    </source>
</reference>
<proteinExistence type="predicted"/>
<feature type="transmembrane region" description="Helical" evidence="1">
    <location>
        <begin position="81"/>
        <end position="100"/>
    </location>
</feature>
<evidence type="ECO:0000313" key="2">
    <source>
        <dbReference type="EMBL" id="OXA47430.1"/>
    </source>
</evidence>
<evidence type="ECO:0000256" key="1">
    <source>
        <dbReference type="SAM" id="Phobius"/>
    </source>
</evidence>
<dbReference type="AlphaFoldDB" id="A0A226DQS1"/>
<feature type="transmembrane region" description="Helical" evidence="1">
    <location>
        <begin position="274"/>
        <end position="293"/>
    </location>
</feature>
<accession>A0A226DQS1</accession>
<gene>
    <name evidence="2" type="ORF">Fcan01_17929</name>
</gene>
<organism evidence="2 3">
    <name type="scientific">Folsomia candida</name>
    <name type="common">Springtail</name>
    <dbReference type="NCBI Taxonomy" id="158441"/>
    <lineage>
        <taxon>Eukaryota</taxon>
        <taxon>Metazoa</taxon>
        <taxon>Ecdysozoa</taxon>
        <taxon>Arthropoda</taxon>
        <taxon>Hexapoda</taxon>
        <taxon>Collembola</taxon>
        <taxon>Entomobryomorpha</taxon>
        <taxon>Isotomoidea</taxon>
        <taxon>Isotomidae</taxon>
        <taxon>Proisotominae</taxon>
        <taxon>Folsomia</taxon>
    </lineage>
</organism>
<keyword evidence="1" id="KW-1133">Transmembrane helix</keyword>
<keyword evidence="1" id="KW-0812">Transmembrane</keyword>
<dbReference type="Proteomes" id="UP000198287">
    <property type="component" value="Unassembled WGS sequence"/>
</dbReference>
<comment type="caution">
    <text evidence="2">The sequence shown here is derived from an EMBL/GenBank/DDBJ whole genome shotgun (WGS) entry which is preliminary data.</text>
</comment>